<proteinExistence type="predicted"/>
<dbReference type="PATRIC" id="fig|1305737.6.peg.2120"/>
<accession>A0A0P7Y9N8</accession>
<comment type="caution">
    <text evidence="2">The sequence shown here is derived from an EMBL/GenBank/DDBJ whole genome shotgun (WGS) entry which is preliminary data.</text>
</comment>
<dbReference type="EMBL" id="LJXT01000036">
    <property type="protein sequence ID" value="KPQ16828.1"/>
    <property type="molecule type" value="Genomic_DNA"/>
</dbReference>
<gene>
    <name evidence="2" type="primary">pmoA</name>
    <name evidence="2" type="ORF">HLUCCX10_07375</name>
</gene>
<feature type="region of interest" description="Disordered" evidence="1">
    <location>
        <begin position="214"/>
        <end position="248"/>
    </location>
</feature>
<sequence length="352" mass="39799">MLWIKQINLGTVTILLSLFWGTQATLQAQTDQLKLVQKDAEKKVQVLIGDQLFTSYYYPESIAKPVLYPIISLEGKEITRGFPLVPRPGERVDHPHHVGHWMNYGDVNGLDFWNNSDAISEEKKDRYGTIRHTGITDLKENKNTAELEVTMDWLAPDGKVLLKEKTRFVFFSEGKKRGIDRITTLTAQEESVFMKDNKEGVFAIRVARELEHPSDKPELFTDANGNPTTVPSLNNEGVTGKYRSSAGKEGDEVWGTRGKWVKLDGKIDQEKVSVVILDHPDNPGYPTYWHARGYGLFAANPLGQKELSGGKNMLDFKLNPGESVTFRYRILLYSGDHPDDKKLNSEAKNFSK</sequence>
<organism evidence="2 3">
    <name type="scientific">Algoriphagus marincola HL-49</name>
    <dbReference type="NCBI Taxonomy" id="1305737"/>
    <lineage>
        <taxon>Bacteria</taxon>
        <taxon>Pseudomonadati</taxon>
        <taxon>Bacteroidota</taxon>
        <taxon>Cytophagia</taxon>
        <taxon>Cytophagales</taxon>
        <taxon>Cyclobacteriaceae</taxon>
        <taxon>Algoriphagus</taxon>
    </lineage>
</organism>
<evidence type="ECO:0000256" key="1">
    <source>
        <dbReference type="SAM" id="MobiDB-lite"/>
    </source>
</evidence>
<protein>
    <submittedName>
        <fullName evidence="2">Putative methane oxygenase PmoA</fullName>
    </submittedName>
</protein>
<reference evidence="2 3" key="1">
    <citation type="submission" date="2015-09" db="EMBL/GenBank/DDBJ databases">
        <title>Identification and resolution of microdiversity through metagenomic sequencing of parallel consortia.</title>
        <authorList>
            <person name="Nelson W.C."/>
            <person name="Romine M.F."/>
            <person name="Lindemann S.R."/>
        </authorList>
    </citation>
    <scope>NUCLEOTIDE SEQUENCE [LARGE SCALE GENOMIC DNA]</scope>
    <source>
        <strain evidence="2">HL-49</strain>
    </source>
</reference>
<dbReference type="Proteomes" id="UP000050421">
    <property type="component" value="Unassembled WGS sequence"/>
</dbReference>
<name>A0A0P7Y9N8_9BACT</name>
<dbReference type="InterPro" id="IPR029475">
    <property type="entry name" value="DUF6807"/>
</dbReference>
<evidence type="ECO:0000313" key="3">
    <source>
        <dbReference type="Proteomes" id="UP000050421"/>
    </source>
</evidence>
<dbReference type="STRING" id="1305737.GCA_000526355_03521"/>
<dbReference type="OrthoDB" id="2540540at2"/>
<dbReference type="Pfam" id="PF14100">
    <property type="entry name" value="DUF6807"/>
    <property type="match status" value="1"/>
</dbReference>
<evidence type="ECO:0000313" key="2">
    <source>
        <dbReference type="EMBL" id="KPQ16828.1"/>
    </source>
</evidence>
<feature type="compositionally biased region" description="Polar residues" evidence="1">
    <location>
        <begin position="223"/>
        <end position="237"/>
    </location>
</feature>
<dbReference type="AlphaFoldDB" id="A0A0P7Y9N8"/>
<dbReference type="eggNOG" id="ENOG502ZA54">
    <property type="taxonomic scope" value="Bacteria"/>
</dbReference>